<evidence type="ECO:0000256" key="1">
    <source>
        <dbReference type="SAM" id="SignalP"/>
    </source>
</evidence>
<reference evidence="2 3" key="1">
    <citation type="submission" date="2023-12" db="EMBL/GenBank/DDBJ databases">
        <title>Genomic sequences of Capnocytophaga and Parvimonas strains.</title>
        <authorList>
            <person name="Watt R.M."/>
            <person name="Wang M."/>
            <person name="Yang T."/>
            <person name="Tong W.M."/>
        </authorList>
    </citation>
    <scope>NUCLEOTIDE SEQUENCE [LARGE SCALE GENOMIC DNA]</scope>
    <source>
        <strain evidence="2 3">CCUG 13096</strain>
    </source>
</reference>
<dbReference type="RefSeq" id="WP_323982750.1">
    <property type="nucleotide sequence ID" value="NZ_JAYKBW010000003.1"/>
</dbReference>
<dbReference type="EMBL" id="JAYKBW010000003">
    <property type="protein sequence ID" value="MEB3074330.1"/>
    <property type="molecule type" value="Genomic_DNA"/>
</dbReference>
<comment type="caution">
    <text evidence="2">The sequence shown here is derived from an EMBL/GenBank/DDBJ whole genome shotgun (WGS) entry which is preliminary data.</text>
</comment>
<keyword evidence="3" id="KW-1185">Reference proteome</keyword>
<dbReference type="Proteomes" id="UP001311730">
    <property type="component" value="Unassembled WGS sequence"/>
</dbReference>
<feature type="chain" id="PRO_5047141370" evidence="1">
    <location>
        <begin position="18"/>
        <end position="147"/>
    </location>
</feature>
<organism evidence="2 3">
    <name type="scientific">Capnocytophaga gingivalis</name>
    <dbReference type="NCBI Taxonomy" id="1017"/>
    <lineage>
        <taxon>Bacteria</taxon>
        <taxon>Pseudomonadati</taxon>
        <taxon>Bacteroidota</taxon>
        <taxon>Flavobacteriia</taxon>
        <taxon>Flavobacteriales</taxon>
        <taxon>Flavobacteriaceae</taxon>
        <taxon>Capnocytophaga</taxon>
    </lineage>
</organism>
<gene>
    <name evidence="2" type="ORF">VJJ08_03315</name>
</gene>
<name>A0ABU5Z5T9_9FLAO</name>
<keyword evidence="1" id="KW-0732">Signal</keyword>
<feature type="signal peptide" evidence="1">
    <location>
        <begin position="1"/>
        <end position="17"/>
    </location>
</feature>
<evidence type="ECO:0000313" key="3">
    <source>
        <dbReference type="Proteomes" id="UP001311730"/>
    </source>
</evidence>
<sequence length="147" mass="16887">MLRFCLLCCLIPLFVQGQSVEEIRKVYTTASTTKEHTAQFYQLMQGVSTNTPLLQAYKGAALMMYAKQSGKLRQSLKEGKALIEGAIEKEPENIELRMVRLSVQEHLPKIVPYRSEIKEDRAFIQNHIAEQPQPLKKYIENYINNAN</sequence>
<evidence type="ECO:0000313" key="2">
    <source>
        <dbReference type="EMBL" id="MEB3074330.1"/>
    </source>
</evidence>
<accession>A0ABU5Z5T9</accession>
<proteinExistence type="predicted"/>
<protein>
    <submittedName>
        <fullName evidence="2">Uncharacterized protein</fullName>
    </submittedName>
</protein>